<dbReference type="EMBL" id="CP010904">
    <property type="protein sequence ID" value="AKJ63616.1"/>
    <property type="molecule type" value="Genomic_DNA"/>
</dbReference>
<evidence type="ECO:0000313" key="2">
    <source>
        <dbReference type="EMBL" id="AKJ63616.1"/>
    </source>
</evidence>
<dbReference type="SUPFAM" id="SSF69796">
    <property type="entry name" value="Thymidylate synthase-complementing protein Thy1"/>
    <property type="match status" value="1"/>
</dbReference>
<reference evidence="2 3" key="2">
    <citation type="journal article" date="2016" name="ISME J.">
        <title>Characterization of the first cultured representative of Verrucomicrobia subdivision 5 indicates the proposal of a novel phylum.</title>
        <authorList>
            <person name="Spring S."/>
            <person name="Bunk B."/>
            <person name="Sproer C."/>
            <person name="Schumann P."/>
            <person name="Rohde M."/>
            <person name="Tindall B.J."/>
            <person name="Klenk H.P."/>
        </authorList>
    </citation>
    <scope>NUCLEOTIDE SEQUENCE [LARGE SCALE GENOMIC DNA]</scope>
    <source>
        <strain evidence="2 3">L21-Fru-AB</strain>
    </source>
</reference>
<feature type="active site" description="Involved in ionization of N3 of dUMP, leading to its activation" evidence="1">
    <location>
        <position position="185"/>
    </location>
</feature>
<keyword evidence="1" id="KW-0274">FAD</keyword>
<dbReference type="CDD" id="cd20175">
    <property type="entry name" value="ThyX"/>
    <property type="match status" value="1"/>
</dbReference>
<evidence type="ECO:0000313" key="3">
    <source>
        <dbReference type="Proteomes" id="UP000035268"/>
    </source>
</evidence>
<dbReference type="Gene3D" id="3.30.1360.170">
    <property type="match status" value="1"/>
</dbReference>
<comment type="cofactor">
    <cofactor evidence="1">
        <name>FAD</name>
        <dbReference type="ChEBI" id="CHEBI:57692"/>
    </cofactor>
    <text evidence="1">Binds 4 FAD per tetramer. Each FAD binding site is formed by three monomers.</text>
</comment>
<dbReference type="PROSITE" id="PS51331">
    <property type="entry name" value="THYX"/>
    <property type="match status" value="1"/>
</dbReference>
<feature type="binding site" evidence="1">
    <location>
        <position position="58"/>
    </location>
    <ligand>
        <name>FAD</name>
        <dbReference type="ChEBI" id="CHEBI:57692"/>
        <note>ligand shared between neighboring subunits</note>
    </ligand>
</feature>
<feature type="binding site" description="in other chain" evidence="1">
    <location>
        <begin position="90"/>
        <end position="94"/>
    </location>
    <ligand>
        <name>dUMP</name>
        <dbReference type="ChEBI" id="CHEBI:246422"/>
        <note>ligand shared between dimeric partners</note>
    </ligand>
</feature>
<sequence>MGAVSIAVELVGHTPDAEALVASAARLCYAGGDEHPFDAGAAQREGMIGFLRSMGHLSPLEHAVFSFYIHGVSRAMSHQLVRHRLASYSQRSQRYVAHDRFDYVIPPSMEGRLVNTPEGESRDAVEYFEETMALLAERYRLLGDALEGSGEERRQDARYLLPNACETRIAVTMNARVLMHFFEERLCRRAQWEIREVAGQMLARVKDVCPALFAGCGPKCLRYGRCPEGAKGCGRYHEMRRYYLNAEGDDEGGS</sequence>
<dbReference type="UniPathway" id="UPA00575"/>
<dbReference type="GO" id="GO:0050797">
    <property type="term" value="F:thymidylate synthase (FAD) activity"/>
    <property type="evidence" value="ECO:0007669"/>
    <property type="project" value="UniProtKB-UniRule"/>
</dbReference>
<dbReference type="RefSeq" id="WP_201774660.1">
    <property type="nucleotide sequence ID" value="NZ_CP010904.1"/>
</dbReference>
<feature type="binding site" evidence="1">
    <location>
        <position position="90"/>
    </location>
    <ligand>
        <name>FAD</name>
        <dbReference type="ChEBI" id="CHEBI:57692"/>
        <note>ligand shared between neighboring subunits</note>
    </ligand>
</feature>
<feature type="binding site" evidence="1">
    <location>
        <begin position="174"/>
        <end position="176"/>
    </location>
    <ligand>
        <name>FAD</name>
        <dbReference type="ChEBI" id="CHEBI:57692"/>
        <note>ligand shared between neighboring subunits</note>
    </ligand>
</feature>
<dbReference type="AlphaFoldDB" id="A0A0G3EAU9"/>
<organism evidence="2 3">
    <name type="scientific">Kiritimatiella glycovorans</name>
    <dbReference type="NCBI Taxonomy" id="1307763"/>
    <lineage>
        <taxon>Bacteria</taxon>
        <taxon>Pseudomonadati</taxon>
        <taxon>Kiritimatiellota</taxon>
        <taxon>Kiritimatiellia</taxon>
        <taxon>Kiritimatiellales</taxon>
        <taxon>Kiritimatiellaceae</taxon>
        <taxon>Kiritimatiella</taxon>
    </lineage>
</organism>
<accession>A0A0G3EAU9</accession>
<comment type="function">
    <text evidence="1">Catalyzes the reductive methylation of 2'-deoxyuridine-5'-monophosphate (dUMP) to 2'-deoxythymidine-5'-monophosphate (dTMP) while utilizing 5,10-methylenetetrahydrofolate (mTHF) as the methyl donor, and NADPH and FADH(2) as the reductant.</text>
</comment>
<dbReference type="PANTHER" id="PTHR34934:SF1">
    <property type="entry name" value="FLAVIN-DEPENDENT THYMIDYLATE SYNTHASE"/>
    <property type="match status" value="1"/>
</dbReference>
<dbReference type="Proteomes" id="UP000035268">
    <property type="component" value="Chromosome"/>
</dbReference>
<dbReference type="GO" id="GO:0032259">
    <property type="term" value="P:methylation"/>
    <property type="evidence" value="ECO:0007669"/>
    <property type="project" value="UniProtKB-KW"/>
</dbReference>
<dbReference type="GO" id="GO:0070402">
    <property type="term" value="F:NADPH binding"/>
    <property type="evidence" value="ECO:0007669"/>
    <property type="project" value="TreeGrafter"/>
</dbReference>
<evidence type="ECO:0000256" key="1">
    <source>
        <dbReference type="HAMAP-Rule" id="MF_01408"/>
    </source>
</evidence>
<gene>
    <name evidence="1 2" type="primary">thyX</name>
    <name evidence="2" type="ORF">L21SP4_00335</name>
</gene>
<keyword evidence="1" id="KW-0545">Nucleotide biosynthesis</keyword>
<dbReference type="PATRIC" id="fig|1609981.3.peg.350"/>
<dbReference type="NCBIfam" id="TIGR02170">
    <property type="entry name" value="thyX"/>
    <property type="match status" value="1"/>
</dbReference>
<comment type="pathway">
    <text evidence="1">Pyrimidine metabolism; dTTP biosynthesis.</text>
</comment>
<reference evidence="3" key="1">
    <citation type="submission" date="2015-02" db="EMBL/GenBank/DDBJ databases">
        <title>Description and complete genome sequence of the first cultured representative of the subdivision 5 of the Verrucomicrobia phylum.</title>
        <authorList>
            <person name="Spring S."/>
            <person name="Bunk B."/>
            <person name="Sproer C."/>
            <person name="Klenk H.-P."/>
        </authorList>
    </citation>
    <scope>NUCLEOTIDE SEQUENCE [LARGE SCALE GENOMIC DNA]</scope>
    <source>
        <strain evidence="3">L21-Fru-AB</strain>
    </source>
</reference>
<dbReference type="KEGG" id="vbl:L21SP4_00335"/>
<feature type="binding site" evidence="1">
    <location>
        <position position="185"/>
    </location>
    <ligand>
        <name>dUMP</name>
        <dbReference type="ChEBI" id="CHEBI:246422"/>
        <note>ligand shared between dimeric partners</note>
    </ligand>
</feature>
<dbReference type="GO" id="GO:0006235">
    <property type="term" value="P:dTTP biosynthetic process"/>
    <property type="evidence" value="ECO:0007669"/>
    <property type="project" value="UniProtKB-UniRule"/>
</dbReference>
<dbReference type="InterPro" id="IPR003669">
    <property type="entry name" value="Thymidylate_synthase_ThyX"/>
</dbReference>
<keyword evidence="1 2" id="KW-0489">Methyltransferase</keyword>
<comment type="subunit">
    <text evidence="1">Homotetramer.</text>
</comment>
<dbReference type="HAMAP" id="MF_01408">
    <property type="entry name" value="ThyX"/>
    <property type="match status" value="1"/>
</dbReference>
<dbReference type="InterPro" id="IPR036098">
    <property type="entry name" value="Thymidylate_synthase_ThyX_sf"/>
</dbReference>
<proteinExistence type="inferred from homology"/>
<name>A0A0G3EAU9_9BACT</name>
<dbReference type="GO" id="GO:0006231">
    <property type="term" value="P:dTMP biosynthetic process"/>
    <property type="evidence" value="ECO:0007669"/>
    <property type="project" value="UniProtKB-UniRule"/>
</dbReference>
<dbReference type="GO" id="GO:0050660">
    <property type="term" value="F:flavin adenine dinucleotide binding"/>
    <property type="evidence" value="ECO:0007669"/>
    <property type="project" value="UniProtKB-UniRule"/>
</dbReference>
<comment type="catalytic activity">
    <reaction evidence="1">
        <text>dUMP + (6R)-5,10-methylene-5,6,7,8-tetrahydrofolate + NADPH + H(+) = dTMP + (6S)-5,6,7,8-tetrahydrofolate + NADP(+)</text>
        <dbReference type="Rhea" id="RHEA:29043"/>
        <dbReference type="ChEBI" id="CHEBI:15378"/>
        <dbReference type="ChEBI" id="CHEBI:15636"/>
        <dbReference type="ChEBI" id="CHEBI:57453"/>
        <dbReference type="ChEBI" id="CHEBI:57783"/>
        <dbReference type="ChEBI" id="CHEBI:58349"/>
        <dbReference type="ChEBI" id="CHEBI:63528"/>
        <dbReference type="ChEBI" id="CHEBI:246422"/>
        <dbReference type="EC" id="2.1.1.148"/>
    </reaction>
</comment>
<keyword evidence="1 2" id="KW-0808">Transferase</keyword>
<feature type="binding site" evidence="1">
    <location>
        <begin position="79"/>
        <end position="82"/>
    </location>
    <ligand>
        <name>dUMP</name>
        <dbReference type="ChEBI" id="CHEBI:246422"/>
        <note>ligand shared between dimeric partners</note>
    </ligand>
</feature>
<dbReference type="PANTHER" id="PTHR34934">
    <property type="entry name" value="FLAVIN-DEPENDENT THYMIDYLATE SYNTHASE"/>
    <property type="match status" value="1"/>
</dbReference>
<feature type="binding site" evidence="1">
    <location>
        <position position="180"/>
    </location>
    <ligand>
        <name>FAD</name>
        <dbReference type="ChEBI" id="CHEBI:57692"/>
        <note>ligand shared between neighboring subunits</note>
    </ligand>
</feature>
<dbReference type="EC" id="2.1.1.148" evidence="1"/>
<dbReference type="STRING" id="1307763.L21SP4_00335"/>
<protein>
    <recommendedName>
        <fullName evidence="1">Flavin-dependent thymidylate synthase</fullName>
        <shortName evidence="1">FDTS</shortName>
        <ecNumber evidence="1">2.1.1.148</ecNumber>
    </recommendedName>
    <alternativeName>
        <fullName evidence="1">FAD-dependent thymidylate synthase</fullName>
    </alternativeName>
    <alternativeName>
        <fullName evidence="1">Thymidylate synthase ThyX</fullName>
        <shortName evidence="1">TS</shortName>
        <shortName evidence="1">TSase</shortName>
    </alternativeName>
</protein>
<feature type="binding site" evidence="1">
    <location>
        <begin position="82"/>
        <end position="84"/>
    </location>
    <ligand>
        <name>FAD</name>
        <dbReference type="ChEBI" id="CHEBI:57692"/>
        <note>ligand shared between neighboring subunits</note>
    </ligand>
</feature>
<feature type="binding site" description="in other chain" evidence="1">
    <location>
        <position position="158"/>
    </location>
    <ligand>
        <name>dUMP</name>
        <dbReference type="ChEBI" id="CHEBI:246422"/>
        <note>ligand shared between dimeric partners</note>
    </ligand>
</feature>
<keyword evidence="3" id="KW-1185">Reference proteome</keyword>
<keyword evidence="1" id="KW-0285">Flavoprotein</keyword>
<keyword evidence="1" id="KW-0521">NADP</keyword>
<dbReference type="GO" id="GO:0004799">
    <property type="term" value="F:thymidylate synthase activity"/>
    <property type="evidence" value="ECO:0007669"/>
    <property type="project" value="TreeGrafter"/>
</dbReference>
<comment type="similarity">
    <text evidence="1">Belongs to the thymidylate synthase ThyX family.</text>
</comment>
<dbReference type="Pfam" id="PF02511">
    <property type="entry name" value="Thy1"/>
    <property type="match status" value="1"/>
</dbReference>